<organism evidence="3">
    <name type="scientific">Dissoconium aciculare CBS 342.82</name>
    <dbReference type="NCBI Taxonomy" id="1314786"/>
    <lineage>
        <taxon>Eukaryota</taxon>
        <taxon>Fungi</taxon>
        <taxon>Dikarya</taxon>
        <taxon>Ascomycota</taxon>
        <taxon>Pezizomycotina</taxon>
        <taxon>Dothideomycetes</taxon>
        <taxon>Dothideomycetidae</taxon>
        <taxon>Mycosphaerellales</taxon>
        <taxon>Dissoconiaceae</taxon>
        <taxon>Dissoconium</taxon>
    </lineage>
</organism>
<evidence type="ECO:0000313" key="2">
    <source>
        <dbReference type="Proteomes" id="UP000504637"/>
    </source>
</evidence>
<protein>
    <submittedName>
        <fullName evidence="3">Uncharacterized protein</fullName>
    </submittedName>
</protein>
<reference evidence="3" key="2">
    <citation type="submission" date="2020-04" db="EMBL/GenBank/DDBJ databases">
        <authorList>
            <consortium name="NCBI Genome Project"/>
        </authorList>
    </citation>
    <scope>NUCLEOTIDE SEQUENCE</scope>
    <source>
        <strain evidence="3">CBS 342.82</strain>
    </source>
</reference>
<dbReference type="Proteomes" id="UP000504637">
    <property type="component" value="Unplaced"/>
</dbReference>
<feature type="chain" id="PRO_5027035162" evidence="1">
    <location>
        <begin position="21"/>
        <end position="127"/>
    </location>
</feature>
<dbReference type="RefSeq" id="XP_033455477.1">
    <property type="nucleotide sequence ID" value="XM_033605956.1"/>
</dbReference>
<keyword evidence="1" id="KW-0732">Signal</keyword>
<reference evidence="3" key="3">
    <citation type="submission" date="2025-08" db="UniProtKB">
        <authorList>
            <consortium name="RefSeq"/>
        </authorList>
    </citation>
    <scope>IDENTIFICATION</scope>
    <source>
        <strain evidence="3">CBS 342.82</strain>
    </source>
</reference>
<dbReference type="AlphaFoldDB" id="A0A6J3LRH9"/>
<evidence type="ECO:0000313" key="3">
    <source>
        <dbReference type="RefSeq" id="XP_033455477.1"/>
    </source>
</evidence>
<keyword evidence="2" id="KW-1185">Reference proteome</keyword>
<accession>A0A6J3LRH9</accession>
<name>A0A6J3LRH9_9PEZI</name>
<sequence>MHAQILDCLALASLFVTVTAGAAPPAYNKPTTKKAGTWTYYSTSTVTTTVPTVTWPYQAYDDRRITVTNSSTVTNTYTQYDLAVYDFTATITETNTCWHDHSQSFSSYHEHLNHDGSDPRQFHPNLV</sequence>
<evidence type="ECO:0000256" key="1">
    <source>
        <dbReference type="SAM" id="SignalP"/>
    </source>
</evidence>
<gene>
    <name evidence="3" type="ORF">K489DRAFT_384866</name>
</gene>
<proteinExistence type="predicted"/>
<feature type="signal peptide" evidence="1">
    <location>
        <begin position="1"/>
        <end position="20"/>
    </location>
</feature>
<reference evidence="3" key="1">
    <citation type="submission" date="2020-01" db="EMBL/GenBank/DDBJ databases">
        <authorList>
            <consortium name="DOE Joint Genome Institute"/>
            <person name="Haridas S."/>
            <person name="Albert R."/>
            <person name="Binder M."/>
            <person name="Bloem J."/>
            <person name="Labutti K."/>
            <person name="Salamov A."/>
            <person name="Andreopoulos B."/>
            <person name="Baker S.E."/>
            <person name="Barry K."/>
            <person name="Bills G."/>
            <person name="Bluhm B.H."/>
            <person name="Cannon C."/>
            <person name="Castanera R."/>
            <person name="Culley D.E."/>
            <person name="Daum C."/>
            <person name="Ezra D."/>
            <person name="Gonzalez J.B."/>
            <person name="Henrissat B."/>
            <person name="Kuo A."/>
            <person name="Liang C."/>
            <person name="Lipzen A."/>
            <person name="Lutzoni F."/>
            <person name="Magnuson J."/>
            <person name="Mondo S."/>
            <person name="Nolan M."/>
            <person name="Ohm R."/>
            <person name="Pangilinan J."/>
            <person name="Park H.-J."/>
            <person name="Ramirez L."/>
            <person name="Alfaro M."/>
            <person name="Sun H."/>
            <person name="Tritt A."/>
            <person name="Yoshinaga Y."/>
            <person name="Zwiers L.-H."/>
            <person name="Turgeon B.G."/>
            <person name="Goodwin S.B."/>
            <person name="Spatafora J.W."/>
            <person name="Crous P.W."/>
            <person name="Grigoriev I.V."/>
        </authorList>
    </citation>
    <scope>NUCLEOTIDE SEQUENCE</scope>
    <source>
        <strain evidence="3">CBS 342.82</strain>
    </source>
</reference>
<dbReference type="GeneID" id="54363756"/>